<proteinExistence type="predicted"/>
<dbReference type="Proteomes" id="UP000188388">
    <property type="component" value="Unassembled WGS sequence"/>
</dbReference>
<reference evidence="2" key="1">
    <citation type="submission" date="2017-01" db="EMBL/GenBank/DDBJ databases">
        <authorList>
            <person name="Brunel B."/>
        </authorList>
    </citation>
    <scope>NUCLEOTIDE SEQUENCE [LARGE SCALE GENOMIC DNA]</scope>
</reference>
<gene>
    <name evidence="1" type="ORF">BQ8794_610007</name>
</gene>
<dbReference type="STRING" id="1631249.BQ8794_610007"/>
<sequence>MRGSLRSKLEIAYLWTLPARSGRHIWPVVFENLRLLNVQAEVASIGLPPRKRPF</sequence>
<accession>A0A1R3VGK7</accession>
<keyword evidence="2" id="KW-1185">Reference proteome</keyword>
<protein>
    <submittedName>
        <fullName evidence="1">Uncharacterized protein</fullName>
    </submittedName>
</protein>
<name>A0A1R3VGK7_9HYPH</name>
<evidence type="ECO:0000313" key="1">
    <source>
        <dbReference type="EMBL" id="SIT59054.1"/>
    </source>
</evidence>
<evidence type="ECO:0000313" key="2">
    <source>
        <dbReference type="Proteomes" id="UP000188388"/>
    </source>
</evidence>
<dbReference type="AlphaFoldDB" id="A0A1R3VGK7"/>
<organism evidence="1 2">
    <name type="scientific">Mesorhizobium prunaredense</name>
    <dbReference type="NCBI Taxonomy" id="1631249"/>
    <lineage>
        <taxon>Bacteria</taxon>
        <taxon>Pseudomonadati</taxon>
        <taxon>Pseudomonadota</taxon>
        <taxon>Alphaproteobacteria</taxon>
        <taxon>Hyphomicrobiales</taxon>
        <taxon>Phyllobacteriaceae</taxon>
        <taxon>Mesorhizobium</taxon>
    </lineage>
</organism>
<dbReference type="EMBL" id="FTPD01000058">
    <property type="protein sequence ID" value="SIT59054.1"/>
    <property type="molecule type" value="Genomic_DNA"/>
</dbReference>